<dbReference type="NCBIfam" id="TIGR00256">
    <property type="entry name" value="D-aminoacyl-tRNA deacylase"/>
    <property type="match status" value="1"/>
</dbReference>
<keyword evidence="2" id="KW-0694">RNA-binding</keyword>
<comment type="catalytic activity">
    <reaction evidence="2">
        <text>a D-aminoacyl-tRNA + H2O = a tRNA + a D-alpha-amino acid + H(+)</text>
        <dbReference type="Rhea" id="RHEA:13953"/>
        <dbReference type="Rhea" id="RHEA-COMP:10123"/>
        <dbReference type="Rhea" id="RHEA-COMP:10124"/>
        <dbReference type="ChEBI" id="CHEBI:15377"/>
        <dbReference type="ChEBI" id="CHEBI:15378"/>
        <dbReference type="ChEBI" id="CHEBI:59871"/>
        <dbReference type="ChEBI" id="CHEBI:78442"/>
        <dbReference type="ChEBI" id="CHEBI:79333"/>
        <dbReference type="EC" id="3.1.1.96"/>
    </reaction>
</comment>
<comment type="similarity">
    <text evidence="1 2">Belongs to the DTD family.</text>
</comment>
<dbReference type="PANTHER" id="PTHR10472">
    <property type="entry name" value="D-TYROSYL-TRNA TYR DEACYLASE"/>
    <property type="match status" value="1"/>
</dbReference>
<keyword evidence="2" id="KW-0820">tRNA-binding</keyword>
<dbReference type="SUPFAM" id="SSF69500">
    <property type="entry name" value="DTD-like"/>
    <property type="match status" value="1"/>
</dbReference>
<reference evidence="3" key="2">
    <citation type="journal article" date="2021" name="Microbiome">
        <title>Successional dynamics and alternative stable states in a saline activated sludge microbial community over 9 years.</title>
        <authorList>
            <person name="Wang Y."/>
            <person name="Ye J."/>
            <person name="Ju F."/>
            <person name="Liu L."/>
            <person name="Boyd J.A."/>
            <person name="Deng Y."/>
            <person name="Parks D.H."/>
            <person name="Jiang X."/>
            <person name="Yin X."/>
            <person name="Woodcroft B.J."/>
            <person name="Tyson G.W."/>
            <person name="Hugenholtz P."/>
            <person name="Polz M.F."/>
            <person name="Zhang T."/>
        </authorList>
    </citation>
    <scope>NUCLEOTIDE SEQUENCE</scope>
    <source>
        <strain evidence="3">HKST-UBA10</strain>
    </source>
</reference>
<comment type="caution">
    <text evidence="3">The sequence shown here is derived from an EMBL/GenBank/DDBJ whole genome shotgun (WGS) entry which is preliminary data.</text>
</comment>
<accession>A0A955L3A9</accession>
<feature type="short sequence motif" description="Gly-cisPro motif, important for rejection of L-amino acids" evidence="2">
    <location>
        <begin position="139"/>
        <end position="140"/>
    </location>
</feature>
<comment type="function">
    <text evidence="2">An aminoacyl-tRNA editing enzyme that deacylates mischarged D-aminoacyl-tRNAs. Also deacylates mischarged glycyl-tRNA(Ala), protecting cells against glycine mischarging by AlaRS. Acts via tRNA-based rather than protein-based catalysis; rejects L-amino acids rather than detecting D-amino acids in the active site. By recycling D-aminoacyl-tRNA to D-amino acids and free tRNA molecules, this enzyme counteracts the toxicity associated with the formation of D-aminoacyl-tRNA entities in vivo and helps enforce protein L-homochirality.</text>
</comment>
<dbReference type="FunFam" id="3.50.80.10:FF:000001">
    <property type="entry name" value="D-aminoacyl-tRNA deacylase"/>
    <property type="match status" value="1"/>
</dbReference>
<comment type="subcellular location">
    <subcellularLocation>
        <location evidence="2">Cytoplasm</location>
    </subcellularLocation>
</comment>
<protein>
    <recommendedName>
        <fullName evidence="2">D-aminoacyl-tRNA deacylase</fullName>
        <shortName evidence="2">DTD</shortName>
        <ecNumber evidence="2">3.1.1.96</ecNumber>
    </recommendedName>
    <alternativeName>
        <fullName evidence="2">Gly-tRNA(Ala) deacylase</fullName>
        <ecNumber evidence="2">3.1.1.-</ecNumber>
    </alternativeName>
</protein>
<keyword evidence="2" id="KW-0963">Cytoplasm</keyword>
<dbReference type="GO" id="GO:0051500">
    <property type="term" value="F:D-tyrosyl-tRNA(Tyr) deacylase activity"/>
    <property type="evidence" value="ECO:0007669"/>
    <property type="project" value="TreeGrafter"/>
</dbReference>
<comment type="domain">
    <text evidence="2">A Gly-cisPro motif from one monomer fits into the active site of the other monomer to allow specific chiral rejection of L-amino acids.</text>
</comment>
<dbReference type="GO" id="GO:0000049">
    <property type="term" value="F:tRNA binding"/>
    <property type="evidence" value="ECO:0007669"/>
    <property type="project" value="UniProtKB-UniRule"/>
</dbReference>
<keyword evidence="2 3" id="KW-0378">Hydrolase</keyword>
<evidence type="ECO:0000256" key="2">
    <source>
        <dbReference type="HAMAP-Rule" id="MF_00518"/>
    </source>
</evidence>
<dbReference type="GO" id="GO:0019478">
    <property type="term" value="P:D-amino acid catabolic process"/>
    <property type="evidence" value="ECO:0007669"/>
    <property type="project" value="UniProtKB-UniRule"/>
</dbReference>
<dbReference type="InterPro" id="IPR023509">
    <property type="entry name" value="DTD-like_sf"/>
</dbReference>
<dbReference type="InterPro" id="IPR003732">
    <property type="entry name" value="Daa-tRNA_deacyls_DTD"/>
</dbReference>
<evidence type="ECO:0000313" key="4">
    <source>
        <dbReference type="Proteomes" id="UP000782843"/>
    </source>
</evidence>
<dbReference type="Pfam" id="PF02580">
    <property type="entry name" value="Tyr_Deacylase"/>
    <property type="match status" value="1"/>
</dbReference>
<dbReference type="Gene3D" id="3.50.80.10">
    <property type="entry name" value="D-tyrosyl-tRNA(Tyr) deacylase"/>
    <property type="match status" value="1"/>
</dbReference>
<dbReference type="HAMAP" id="MF_00518">
    <property type="entry name" value="Deacylase_Dtd"/>
    <property type="match status" value="1"/>
</dbReference>
<dbReference type="PANTHER" id="PTHR10472:SF5">
    <property type="entry name" value="D-AMINOACYL-TRNA DEACYLASE 1"/>
    <property type="match status" value="1"/>
</dbReference>
<proteinExistence type="inferred from homology"/>
<organism evidence="3 4">
    <name type="scientific">Candidatus Dojkabacteria bacterium</name>
    <dbReference type="NCBI Taxonomy" id="2099670"/>
    <lineage>
        <taxon>Bacteria</taxon>
        <taxon>Candidatus Dojkabacteria</taxon>
    </lineage>
</organism>
<name>A0A955L3A9_9BACT</name>
<dbReference type="AlphaFoldDB" id="A0A955L3A9"/>
<dbReference type="EMBL" id="JAGQLG010000029">
    <property type="protein sequence ID" value="MCA9381946.1"/>
    <property type="molecule type" value="Genomic_DNA"/>
</dbReference>
<sequence>MLALTQNVKKADVKVRGKVISAIGEGLLIFLGVAKGDSEKDALWLVQKLANARIFMGEEEGKIDKSVKDLGYEVLIVSQFTLYADIKKGNRPSFTDAEVPDKAEKLYDYFVNEMNKELYGKIKSGEFGAYMEVSLVNDGPLTLIYESNGH</sequence>
<gene>
    <name evidence="2 3" type="primary">dtd</name>
    <name evidence="3" type="ORF">KC660_00890</name>
</gene>
<comment type="subunit">
    <text evidence="2">Homodimer.</text>
</comment>
<dbReference type="EC" id="3.1.1.96" evidence="2"/>
<dbReference type="EC" id="3.1.1.-" evidence="2"/>
<evidence type="ECO:0000256" key="1">
    <source>
        <dbReference type="ARBA" id="ARBA00009673"/>
    </source>
</evidence>
<dbReference type="Proteomes" id="UP000782843">
    <property type="component" value="Unassembled WGS sequence"/>
</dbReference>
<dbReference type="GO" id="GO:0043908">
    <property type="term" value="F:Ser(Gly)-tRNA(Ala) hydrolase activity"/>
    <property type="evidence" value="ECO:0007669"/>
    <property type="project" value="UniProtKB-UniRule"/>
</dbReference>
<dbReference type="GO" id="GO:0005737">
    <property type="term" value="C:cytoplasm"/>
    <property type="evidence" value="ECO:0007669"/>
    <property type="project" value="UniProtKB-SubCell"/>
</dbReference>
<comment type="catalytic activity">
    <reaction evidence="2">
        <text>glycyl-tRNA(Ala) + H2O = tRNA(Ala) + glycine + H(+)</text>
        <dbReference type="Rhea" id="RHEA:53744"/>
        <dbReference type="Rhea" id="RHEA-COMP:9657"/>
        <dbReference type="Rhea" id="RHEA-COMP:13640"/>
        <dbReference type="ChEBI" id="CHEBI:15377"/>
        <dbReference type="ChEBI" id="CHEBI:15378"/>
        <dbReference type="ChEBI" id="CHEBI:57305"/>
        <dbReference type="ChEBI" id="CHEBI:78442"/>
        <dbReference type="ChEBI" id="CHEBI:78522"/>
    </reaction>
</comment>
<dbReference type="GO" id="GO:0106026">
    <property type="term" value="F:Gly-tRNA(Ala) deacylase activity"/>
    <property type="evidence" value="ECO:0007669"/>
    <property type="project" value="UniProtKB-UniRule"/>
</dbReference>
<evidence type="ECO:0000313" key="3">
    <source>
        <dbReference type="EMBL" id="MCA9381946.1"/>
    </source>
</evidence>
<reference evidence="3" key="1">
    <citation type="submission" date="2020-04" db="EMBL/GenBank/DDBJ databases">
        <authorList>
            <person name="Zhang T."/>
        </authorList>
    </citation>
    <scope>NUCLEOTIDE SEQUENCE</scope>
    <source>
        <strain evidence="3">HKST-UBA10</strain>
    </source>
</reference>